<dbReference type="PANTHER" id="PTHR42776">
    <property type="entry name" value="SERINE PEPTIDASE S9 FAMILY MEMBER"/>
    <property type="match status" value="1"/>
</dbReference>
<feature type="domain" description="Peptidase S9 prolyl oligopeptidase catalytic" evidence="2">
    <location>
        <begin position="2"/>
        <end position="197"/>
    </location>
</feature>
<sequence>SEGWLVFEPNYRGSTGYGDQFLSEIRAKPLSRPGKDILCGVDQLIKDGIVDPYKLAVGGFSYGGFLTNWLITQTKRFNVALSAAGAVDFTSTWGMMDIPALISYLYGGFPWEVPHIYQNEAPIYHLDKVRTPTHIVTGENDVRVPTSQSYILERGLRYLDIPVKLTIFPKEGHSLSSNPWHGKIKVREELKWLQQYGNQSLNRDKSNNSERQNFSYALQLYMFFFSSVIIKNI</sequence>
<reference evidence="3" key="1">
    <citation type="submission" date="2021-02" db="EMBL/GenBank/DDBJ databases">
        <authorList>
            <person name="Nowell W R."/>
        </authorList>
    </citation>
    <scope>NUCLEOTIDE SEQUENCE</scope>
</reference>
<gene>
    <name evidence="3" type="ORF">KXQ929_LOCUS39613</name>
</gene>
<dbReference type="GO" id="GO:0004252">
    <property type="term" value="F:serine-type endopeptidase activity"/>
    <property type="evidence" value="ECO:0007669"/>
    <property type="project" value="TreeGrafter"/>
</dbReference>
<evidence type="ECO:0000313" key="4">
    <source>
        <dbReference type="Proteomes" id="UP000663868"/>
    </source>
</evidence>
<dbReference type="EMBL" id="CAJOBB010007704">
    <property type="protein sequence ID" value="CAF4192574.1"/>
    <property type="molecule type" value="Genomic_DNA"/>
</dbReference>
<dbReference type="GO" id="GO:0006508">
    <property type="term" value="P:proteolysis"/>
    <property type="evidence" value="ECO:0007669"/>
    <property type="project" value="InterPro"/>
</dbReference>
<dbReference type="PANTHER" id="PTHR42776:SF27">
    <property type="entry name" value="DIPEPTIDYL PEPTIDASE FAMILY MEMBER 6"/>
    <property type="match status" value="1"/>
</dbReference>
<evidence type="ECO:0000313" key="3">
    <source>
        <dbReference type="EMBL" id="CAF4192574.1"/>
    </source>
</evidence>
<dbReference type="InterPro" id="IPR001375">
    <property type="entry name" value="Peptidase_S9_cat"/>
</dbReference>
<dbReference type="Pfam" id="PF00326">
    <property type="entry name" value="Peptidase_S9"/>
    <property type="match status" value="1"/>
</dbReference>
<evidence type="ECO:0000259" key="2">
    <source>
        <dbReference type="Pfam" id="PF00326"/>
    </source>
</evidence>
<protein>
    <recommendedName>
        <fullName evidence="2">Peptidase S9 prolyl oligopeptidase catalytic domain-containing protein</fullName>
    </recommendedName>
</protein>
<dbReference type="SUPFAM" id="SSF53474">
    <property type="entry name" value="alpha/beta-Hydrolases"/>
    <property type="match status" value="1"/>
</dbReference>
<keyword evidence="1" id="KW-0378">Hydrolase</keyword>
<dbReference type="Gene3D" id="3.40.50.1820">
    <property type="entry name" value="alpha/beta hydrolase"/>
    <property type="match status" value="1"/>
</dbReference>
<dbReference type="Proteomes" id="UP000663868">
    <property type="component" value="Unassembled WGS sequence"/>
</dbReference>
<dbReference type="InterPro" id="IPR029058">
    <property type="entry name" value="AB_hydrolase_fold"/>
</dbReference>
<dbReference type="AlphaFoldDB" id="A0A820AL40"/>
<organism evidence="3 4">
    <name type="scientific">Adineta steineri</name>
    <dbReference type="NCBI Taxonomy" id="433720"/>
    <lineage>
        <taxon>Eukaryota</taxon>
        <taxon>Metazoa</taxon>
        <taxon>Spiralia</taxon>
        <taxon>Gnathifera</taxon>
        <taxon>Rotifera</taxon>
        <taxon>Eurotatoria</taxon>
        <taxon>Bdelloidea</taxon>
        <taxon>Adinetida</taxon>
        <taxon>Adinetidae</taxon>
        <taxon>Adineta</taxon>
    </lineage>
</organism>
<proteinExistence type="predicted"/>
<name>A0A820AL40_9BILA</name>
<evidence type="ECO:0000256" key="1">
    <source>
        <dbReference type="ARBA" id="ARBA00022801"/>
    </source>
</evidence>
<comment type="caution">
    <text evidence="3">The sequence shown here is derived from an EMBL/GenBank/DDBJ whole genome shotgun (WGS) entry which is preliminary data.</text>
</comment>
<accession>A0A820AL40</accession>
<feature type="non-terminal residue" evidence="3">
    <location>
        <position position="1"/>
    </location>
</feature>